<dbReference type="AlphaFoldDB" id="A0A7T8GRM7"/>
<evidence type="ECO:0000313" key="2">
    <source>
        <dbReference type="Proteomes" id="UP000595437"/>
    </source>
</evidence>
<accession>A0A7T8GRM7</accession>
<reference evidence="2" key="1">
    <citation type="submission" date="2021-01" db="EMBL/GenBank/DDBJ databases">
        <title>Caligus Genome Assembly.</title>
        <authorList>
            <person name="Gallardo-Escarate C."/>
        </authorList>
    </citation>
    <scope>NUCLEOTIDE SEQUENCE [LARGE SCALE GENOMIC DNA]</scope>
</reference>
<protein>
    <submittedName>
        <fullName evidence="1">Uncharacterized protein</fullName>
    </submittedName>
</protein>
<sequence length="154" mass="18061">MAGFSEMNVFELPEDWRRQTMGYCICAGMINMEIANKLHFPMMTLHFPKKRLEDINYDVEAIVAIKDHDKDVKRPSFRRSREFIDTIQKRVQENPSISMRALERELLLVKSKLLCKSTCAARAEGKLLTAKVLENHKKKARKLFNQLKHLVRMI</sequence>
<evidence type="ECO:0000313" key="1">
    <source>
        <dbReference type="EMBL" id="QQP36246.1"/>
    </source>
</evidence>
<dbReference type="EMBL" id="CP045904">
    <property type="protein sequence ID" value="QQP36246.1"/>
    <property type="molecule type" value="Genomic_DNA"/>
</dbReference>
<proteinExistence type="predicted"/>
<organism evidence="1 2">
    <name type="scientific">Caligus rogercresseyi</name>
    <name type="common">Sea louse</name>
    <dbReference type="NCBI Taxonomy" id="217165"/>
    <lineage>
        <taxon>Eukaryota</taxon>
        <taxon>Metazoa</taxon>
        <taxon>Ecdysozoa</taxon>
        <taxon>Arthropoda</taxon>
        <taxon>Crustacea</taxon>
        <taxon>Multicrustacea</taxon>
        <taxon>Hexanauplia</taxon>
        <taxon>Copepoda</taxon>
        <taxon>Siphonostomatoida</taxon>
        <taxon>Caligidae</taxon>
        <taxon>Caligus</taxon>
    </lineage>
</organism>
<keyword evidence="2" id="KW-1185">Reference proteome</keyword>
<gene>
    <name evidence="1" type="ORF">FKW44_021287</name>
</gene>
<name>A0A7T8GRM7_CALRO</name>
<dbReference type="Proteomes" id="UP000595437">
    <property type="component" value="Chromosome 15"/>
</dbReference>